<protein>
    <submittedName>
        <fullName evidence="2">Uncharacterized protein</fullName>
    </submittedName>
</protein>
<dbReference type="EMBL" id="CAJHNH020003197">
    <property type="protein sequence ID" value="CAG5128739.1"/>
    <property type="molecule type" value="Genomic_DNA"/>
</dbReference>
<keyword evidence="1" id="KW-1133">Transmembrane helix</keyword>
<evidence type="ECO:0000313" key="2">
    <source>
        <dbReference type="EMBL" id="CAG5128739.1"/>
    </source>
</evidence>
<comment type="caution">
    <text evidence="2">The sequence shown here is derived from an EMBL/GenBank/DDBJ whole genome shotgun (WGS) entry which is preliminary data.</text>
</comment>
<dbReference type="Proteomes" id="UP000678393">
    <property type="component" value="Unassembled WGS sequence"/>
</dbReference>
<keyword evidence="3" id="KW-1185">Reference proteome</keyword>
<dbReference type="CDD" id="cd16021">
    <property type="entry name" value="ALP_like"/>
    <property type="match status" value="1"/>
</dbReference>
<organism evidence="2 3">
    <name type="scientific">Candidula unifasciata</name>
    <dbReference type="NCBI Taxonomy" id="100452"/>
    <lineage>
        <taxon>Eukaryota</taxon>
        <taxon>Metazoa</taxon>
        <taxon>Spiralia</taxon>
        <taxon>Lophotrochozoa</taxon>
        <taxon>Mollusca</taxon>
        <taxon>Gastropoda</taxon>
        <taxon>Heterobranchia</taxon>
        <taxon>Euthyneura</taxon>
        <taxon>Panpulmonata</taxon>
        <taxon>Eupulmonata</taxon>
        <taxon>Stylommatophora</taxon>
        <taxon>Helicina</taxon>
        <taxon>Helicoidea</taxon>
        <taxon>Geomitridae</taxon>
        <taxon>Candidula</taxon>
    </lineage>
</organism>
<name>A0A8S3ZHH1_9EUPU</name>
<dbReference type="PANTHER" id="PTHR10974:SF73">
    <property type="entry name" value="FI21235P1"/>
    <property type="match status" value="1"/>
</dbReference>
<keyword evidence="1" id="KW-0472">Membrane</keyword>
<dbReference type="AlphaFoldDB" id="A0A8S3ZHH1"/>
<reference evidence="2" key="1">
    <citation type="submission" date="2021-04" db="EMBL/GenBank/DDBJ databases">
        <authorList>
            <consortium name="Molecular Ecology Group"/>
        </authorList>
    </citation>
    <scope>NUCLEOTIDE SEQUENCE</scope>
</reference>
<dbReference type="Gene3D" id="3.40.720.10">
    <property type="entry name" value="Alkaline Phosphatase, subunit A"/>
    <property type="match status" value="1"/>
</dbReference>
<accession>A0A8S3ZHH1</accession>
<keyword evidence="1" id="KW-0812">Transmembrane</keyword>
<dbReference type="PANTHER" id="PTHR10974">
    <property type="entry name" value="FI08016P-RELATED"/>
    <property type="match status" value="1"/>
</dbReference>
<evidence type="ECO:0000256" key="1">
    <source>
        <dbReference type="SAM" id="Phobius"/>
    </source>
</evidence>
<proteinExistence type="predicted"/>
<dbReference type="InterPro" id="IPR004245">
    <property type="entry name" value="DUF229"/>
</dbReference>
<sequence>MSCFHTLRFKLRHILWFNTFGVLTLLTLGFLVYVNQVVHIDGVVKNSIIFRFYHKSITRNESYISLYEPDIEPAPEIQACVHPVLSVNDSVMMKFFKTYPKIVCGGEENWISVQNGTIRFSVQAKQNHKNFHCNYFPVIRGPGDNSISFGQPIVNIRNGAPLVSDFFKIVCKDFKRNKYINIHAGIHVNNTIKERLKIIKPPANGLGLSIALLGFDSMSRMSWLRRMPRTREFLVKELKAIELEGYNILGDGTPAALFPILTGKLEQELPEARRNVEGAKPVDDFPWLWRNFSKHGYVTSWADAQIKIAPFNYRLLGFQHSPTDYFMRPFYLAVNPLYGKFSPNCHGSLPRHMVWFNWIRDIFYMYKNDPKFLVHFYTPLSHDDNNWITMADEDLRTFIYDLEKGGFLNNTLLVVMGDHGARFAEVRRTVSGKLEERMPYVSLRFPPWFELKYPHLIKNIRTNVNRLTTPFDLHETFKDFLLFDEAGLGDVKNRGISLFKEIPLSRTCDHAGVTPHWCACTGWTSVPETDPHVRRALQTTLEVLNNFTDPFRSDCALLRIGNVSMVSKKSANEADIYQITFFTEPGKGEFEVTLEHDTASNEITLNSKSISRINQYGNDPACVLNKNREIRQYCYCNSNLNASPNLTKSTD</sequence>
<dbReference type="Pfam" id="PF02995">
    <property type="entry name" value="DUF229"/>
    <property type="match status" value="1"/>
</dbReference>
<dbReference type="FunFam" id="3.40.720.10:FF:000017">
    <property type="entry name" value="Predicted protein"/>
    <property type="match status" value="1"/>
</dbReference>
<gene>
    <name evidence="2" type="ORF">CUNI_LOCUS14297</name>
</gene>
<dbReference type="GO" id="GO:0005615">
    <property type="term" value="C:extracellular space"/>
    <property type="evidence" value="ECO:0007669"/>
    <property type="project" value="TreeGrafter"/>
</dbReference>
<evidence type="ECO:0000313" key="3">
    <source>
        <dbReference type="Proteomes" id="UP000678393"/>
    </source>
</evidence>
<dbReference type="SUPFAM" id="SSF53649">
    <property type="entry name" value="Alkaline phosphatase-like"/>
    <property type="match status" value="1"/>
</dbReference>
<dbReference type="InterPro" id="IPR017850">
    <property type="entry name" value="Alkaline_phosphatase_core_sf"/>
</dbReference>
<feature type="transmembrane region" description="Helical" evidence="1">
    <location>
        <begin position="14"/>
        <end position="34"/>
    </location>
</feature>
<dbReference type="OrthoDB" id="413313at2759"/>